<feature type="chain" id="PRO_5016919153" evidence="1">
    <location>
        <begin position="31"/>
        <end position="148"/>
    </location>
</feature>
<dbReference type="EMBL" id="LXQD01000023">
    <property type="protein sequence ID" value="RCJ41192.1"/>
    <property type="molecule type" value="Genomic_DNA"/>
</dbReference>
<evidence type="ECO:0000256" key="1">
    <source>
        <dbReference type="SAM" id="SignalP"/>
    </source>
</evidence>
<dbReference type="Proteomes" id="UP000252107">
    <property type="component" value="Unassembled WGS sequence"/>
</dbReference>
<proteinExistence type="predicted"/>
<gene>
    <name evidence="2" type="ORF">A6770_08900</name>
</gene>
<keyword evidence="1" id="KW-0732">Signal</keyword>
<reference evidence="2" key="1">
    <citation type="submission" date="2016-04" db="EMBL/GenBank/DDBJ databases">
        <authorList>
            <person name="Tabuchi Yagui T.R."/>
        </authorList>
    </citation>
    <scope>NUCLEOTIDE SEQUENCE [LARGE SCALE GENOMIC DNA]</scope>
    <source>
        <strain evidence="2">NIES-26</strain>
    </source>
</reference>
<name>A0A367S179_9NOSO</name>
<dbReference type="AlphaFoldDB" id="A0A367S179"/>
<organism evidence="2 3">
    <name type="scientific">Nostoc minutum NIES-26</name>
    <dbReference type="NCBI Taxonomy" id="1844469"/>
    <lineage>
        <taxon>Bacteria</taxon>
        <taxon>Bacillati</taxon>
        <taxon>Cyanobacteriota</taxon>
        <taxon>Cyanophyceae</taxon>
        <taxon>Nostocales</taxon>
        <taxon>Nostocaceae</taxon>
        <taxon>Nostoc</taxon>
    </lineage>
</organism>
<accession>A0A367S179</accession>
<protein>
    <submittedName>
        <fullName evidence="2">Uncharacterized protein</fullName>
    </submittedName>
</protein>
<evidence type="ECO:0000313" key="2">
    <source>
        <dbReference type="EMBL" id="RCJ41192.1"/>
    </source>
</evidence>
<sequence>MLKIKHSLLNCFGAGITLALIGATLAPASAQSVIVIDGASGIRRQPAVGSFIYGSPIPTPMPVDPTTGLMPSPSDRHYYSYPSVNDRHYYSYPSIRQNEINNSTLVNPVVVNRSWHRRPFRGESRVILQDSWHRTPVRQRSRVILTYP</sequence>
<feature type="signal peptide" evidence="1">
    <location>
        <begin position="1"/>
        <end position="30"/>
    </location>
</feature>
<evidence type="ECO:0000313" key="3">
    <source>
        <dbReference type="Proteomes" id="UP000252107"/>
    </source>
</evidence>
<comment type="caution">
    <text evidence="2">The sequence shown here is derived from an EMBL/GenBank/DDBJ whole genome shotgun (WGS) entry which is preliminary data.</text>
</comment>
<keyword evidence="3" id="KW-1185">Reference proteome</keyword>